<keyword evidence="1" id="KW-0472">Membrane</keyword>
<proteinExistence type="predicted"/>
<evidence type="ECO:0000313" key="3">
    <source>
        <dbReference type="Proteomes" id="UP000002337"/>
    </source>
</evidence>
<dbReference type="RefSeq" id="YP_002875629.1">
    <property type="nucleotide sequence ID" value="NC_012662.1"/>
</dbReference>
<dbReference type="KEGG" id="vg:7853573"/>
<keyword evidence="1" id="KW-0812">Transmembrane</keyword>
<accession>C3VVP5</accession>
<organism evidence="2 3">
    <name type="scientific">Vibrio phage VP93</name>
    <dbReference type="NCBI Taxonomy" id="641832"/>
    <lineage>
        <taxon>Viruses</taxon>
        <taxon>Duplodnaviria</taxon>
        <taxon>Heunggongvirae</taxon>
        <taxon>Uroviricota</taxon>
        <taxon>Caudoviricetes</taxon>
        <taxon>Autographivirales</taxon>
        <taxon>Autoscriptoviridae</taxon>
        <taxon>Maculvirus</taxon>
        <taxon>Maculvirus MGD1</taxon>
        <taxon>Maculvirus VP93</taxon>
    </lineage>
</organism>
<name>C3VVP5_9CAUD</name>
<dbReference type="Proteomes" id="UP000002337">
    <property type="component" value="Segment"/>
</dbReference>
<dbReference type="GeneID" id="7853573"/>
<feature type="transmembrane region" description="Helical" evidence="1">
    <location>
        <begin position="24"/>
        <end position="46"/>
    </location>
</feature>
<sequence length="193" mass="22455">MLSISTTTTHVNVKKRCAIFMQSVHVLSACLLSLTASVSISVVFCSKENWMRIYQMVARNFNSGHIHRIIRKNLEQGEKLTLRDSTALIWFMLSEQKSFRLSYQELQLVHPKLRKLLPLERKLCHRTLTDGTQVLDTVRFYSETYARRTLKLLKEHGQYDLLTELTNGQEQAFNAMFEATQRIANAWQSDMLD</sequence>
<keyword evidence="3" id="KW-1185">Reference proteome</keyword>
<reference evidence="2 3" key="1">
    <citation type="journal article" date="2010" name="Environ. Microbiol.">
        <title>A new group of cosmopolitan bacteriophages induce a carrier state in the pandemic strain of Vibrio parahaemolyticus.</title>
        <authorList>
            <person name="Bastias R."/>
            <person name="Higuera G."/>
            <person name="Sierralta W."/>
            <person name="Espejo R.T."/>
        </authorList>
    </citation>
    <scope>NUCLEOTIDE SEQUENCE [LARGE SCALE GENOMIC DNA]</scope>
</reference>
<keyword evidence="1" id="KW-1133">Transmembrane helix</keyword>
<evidence type="ECO:0000256" key="1">
    <source>
        <dbReference type="SAM" id="Phobius"/>
    </source>
</evidence>
<dbReference type="EMBL" id="FJ896200">
    <property type="protein sequence ID" value="ACP44076.1"/>
    <property type="molecule type" value="Genomic_DNA"/>
</dbReference>
<gene>
    <name evidence="2" type="ORF">VPP93_gp5</name>
</gene>
<evidence type="ECO:0000313" key="2">
    <source>
        <dbReference type="EMBL" id="ACP44076.1"/>
    </source>
</evidence>
<protein>
    <submittedName>
        <fullName evidence="2">Uncharacterized protein</fullName>
    </submittedName>
</protein>